<dbReference type="InterPro" id="IPR009078">
    <property type="entry name" value="Ferritin-like_SF"/>
</dbReference>
<feature type="transmembrane region" description="Helical" evidence="5">
    <location>
        <begin position="74"/>
        <end position="95"/>
    </location>
</feature>
<dbReference type="InterPro" id="IPR039376">
    <property type="entry name" value="Ferritin_CCC1_N"/>
</dbReference>
<dbReference type="Pfam" id="PF01988">
    <property type="entry name" value="VIT1"/>
    <property type="match status" value="1"/>
</dbReference>
<feature type="transmembrane region" description="Helical" evidence="5">
    <location>
        <begin position="234"/>
        <end position="258"/>
    </location>
</feature>
<reference evidence="7" key="1">
    <citation type="submission" date="2012-09" db="EMBL/GenBank/DDBJ databases">
        <authorList>
            <person name="Weinstock G."/>
            <person name="Sodergren E."/>
            <person name="Clifton S."/>
            <person name="Fulton L."/>
            <person name="Fulton B."/>
            <person name="Courtney L."/>
            <person name="Fronick C."/>
            <person name="Harrison M."/>
            <person name="Strong C."/>
            <person name="Farmer C."/>
            <person name="Delehaunty K."/>
            <person name="Markovic C."/>
            <person name="Hall O."/>
            <person name="Minx P."/>
            <person name="Tomlinson C."/>
            <person name="Mitreva M."/>
            <person name="Nelson J."/>
            <person name="Hou S."/>
            <person name="Wollam A."/>
            <person name="Pepin K.H."/>
            <person name="Johnson M."/>
            <person name="Bhonagiri V."/>
            <person name="Nash W.E."/>
            <person name="Suruliraj S."/>
            <person name="Warren W."/>
            <person name="Chinwalla A."/>
            <person name="Mardis E.R."/>
            <person name="Wilson R.K."/>
        </authorList>
    </citation>
    <scope>NUCLEOTIDE SEQUENCE [LARGE SCALE GENOMIC DNA]</scope>
    <source>
        <strain evidence="7">OS1</strain>
    </source>
</reference>
<dbReference type="CDD" id="cd02431">
    <property type="entry name" value="Ferritin_CCC1_C"/>
    <property type="match status" value="1"/>
</dbReference>
<feature type="transmembrane region" description="Helical" evidence="5">
    <location>
        <begin position="172"/>
        <end position="194"/>
    </location>
</feature>
<evidence type="ECO:0000256" key="1">
    <source>
        <dbReference type="ARBA" id="ARBA00004127"/>
    </source>
</evidence>
<dbReference type="EMBL" id="ACJX03000001">
    <property type="protein sequence ID" value="KRT35354.1"/>
    <property type="molecule type" value="Genomic_DNA"/>
</dbReference>
<evidence type="ECO:0000313" key="7">
    <source>
        <dbReference type="Proteomes" id="UP000005273"/>
    </source>
</evidence>
<protein>
    <submittedName>
        <fullName evidence="6">Rubrerythrin</fullName>
    </submittedName>
</protein>
<comment type="caution">
    <text evidence="6">The sequence shown here is derived from an EMBL/GenBank/DDBJ whole genome shotgun (WGS) entry which is preliminary data.</text>
</comment>
<dbReference type="GO" id="GO:0030026">
    <property type="term" value="P:intracellular manganese ion homeostasis"/>
    <property type="evidence" value="ECO:0007669"/>
    <property type="project" value="InterPro"/>
</dbReference>
<keyword evidence="7" id="KW-1185">Reference proteome</keyword>
<evidence type="ECO:0000256" key="4">
    <source>
        <dbReference type="ARBA" id="ARBA00023136"/>
    </source>
</evidence>
<evidence type="ECO:0000256" key="2">
    <source>
        <dbReference type="ARBA" id="ARBA00022692"/>
    </source>
</evidence>
<name>A0A0T5XAJ1_9BACT</name>
<dbReference type="CDD" id="cd01044">
    <property type="entry name" value="Ferritin_CCC1_N"/>
    <property type="match status" value="1"/>
</dbReference>
<dbReference type="SUPFAM" id="SSF47240">
    <property type="entry name" value="Ferritin-like"/>
    <property type="match status" value="1"/>
</dbReference>
<comment type="subcellular location">
    <subcellularLocation>
        <location evidence="1">Endomembrane system</location>
        <topology evidence="1">Multi-pass membrane protein</topology>
    </subcellularLocation>
</comment>
<dbReference type="GO" id="GO:0005384">
    <property type="term" value="F:manganese ion transmembrane transporter activity"/>
    <property type="evidence" value="ECO:0007669"/>
    <property type="project" value="InterPro"/>
</dbReference>
<evidence type="ECO:0000256" key="3">
    <source>
        <dbReference type="ARBA" id="ARBA00022989"/>
    </source>
</evidence>
<gene>
    <name evidence="6" type="ORF">HMPREF1705_04628</name>
</gene>
<feature type="transmembrane region" description="Helical" evidence="5">
    <location>
        <begin position="270"/>
        <end position="288"/>
    </location>
</feature>
<feature type="transmembrane region" description="Helical" evidence="5">
    <location>
        <begin position="206"/>
        <end position="228"/>
    </location>
</feature>
<dbReference type="GO" id="GO:0012505">
    <property type="term" value="C:endomembrane system"/>
    <property type="evidence" value="ECO:0007669"/>
    <property type="project" value="UniProtKB-SubCell"/>
</dbReference>
<organism evidence="6 7">
    <name type="scientific">Acetomicrobium hydrogeniformans ATCC BAA-1850</name>
    <dbReference type="NCBI Taxonomy" id="592015"/>
    <lineage>
        <taxon>Bacteria</taxon>
        <taxon>Thermotogati</taxon>
        <taxon>Synergistota</taxon>
        <taxon>Synergistia</taxon>
        <taxon>Synergistales</taxon>
        <taxon>Acetomicrobiaceae</taxon>
        <taxon>Acetomicrobium</taxon>
    </lineage>
</organism>
<dbReference type="eggNOG" id="COG1814">
    <property type="taxonomic scope" value="Bacteria"/>
</dbReference>
<sequence length="296" mass="32804">MTMKDIETKLDAKTKDAVLKSQKTEMTEHVVYKRLAKKQRGRNAEILEQISEDEARHASIWERYTNTKVRPNPVAVILYTFLNMLFGITFTLKLMELNEDRAQKKYKKFLTLLPDAEEVLKEEEKHEQALLDLIDEERLKYTSSIVLGLNDALVELTGTLAGLTFALANSRIVGLAGLITGIAASLSMAASEYLSQKSEERDTLPVQASVYTGVAYIITVALLIFPFFVSSSVYAALAWSLVNALIIIALFTFFVSVVRSVSFKPMFTEMALVSFGVAAISFVIGSIANKLLGGSL</sequence>
<keyword evidence="4 5" id="KW-0472">Membrane</keyword>
<keyword evidence="2 5" id="KW-0812">Transmembrane</keyword>
<evidence type="ECO:0000256" key="5">
    <source>
        <dbReference type="SAM" id="Phobius"/>
    </source>
</evidence>
<dbReference type="InterPro" id="IPR008217">
    <property type="entry name" value="Ccc1_fam"/>
</dbReference>
<dbReference type="Proteomes" id="UP000005273">
    <property type="component" value="Unassembled WGS sequence"/>
</dbReference>
<accession>A0A0T5XAJ1</accession>
<dbReference type="AlphaFoldDB" id="A0A0T5XAJ1"/>
<evidence type="ECO:0000313" key="6">
    <source>
        <dbReference type="EMBL" id="KRT35354.1"/>
    </source>
</evidence>
<proteinExistence type="predicted"/>
<keyword evidence="3 5" id="KW-1133">Transmembrane helix</keyword>